<dbReference type="EMBL" id="JBGFUD010000586">
    <property type="protein sequence ID" value="MFH4974835.1"/>
    <property type="molecule type" value="Genomic_DNA"/>
</dbReference>
<evidence type="ECO:0000256" key="1">
    <source>
        <dbReference type="ARBA" id="ARBA00004167"/>
    </source>
</evidence>
<keyword evidence="5 6" id="KW-0472">Membrane</keyword>
<comment type="caution">
    <text evidence="7">The sequence shown here is derived from an EMBL/GenBank/DDBJ whole genome shotgun (WGS) entry which is preliminary data.</text>
</comment>
<dbReference type="InterPro" id="IPR009432">
    <property type="entry name" value="DUF1075"/>
</dbReference>
<feature type="transmembrane region" description="Helical" evidence="6">
    <location>
        <begin position="124"/>
        <end position="141"/>
    </location>
</feature>
<dbReference type="Proteomes" id="UP001608902">
    <property type="component" value="Unassembled WGS sequence"/>
</dbReference>
<organism evidence="7 8">
    <name type="scientific">Gnathostoma spinigerum</name>
    <dbReference type="NCBI Taxonomy" id="75299"/>
    <lineage>
        <taxon>Eukaryota</taxon>
        <taxon>Metazoa</taxon>
        <taxon>Ecdysozoa</taxon>
        <taxon>Nematoda</taxon>
        <taxon>Chromadorea</taxon>
        <taxon>Rhabditida</taxon>
        <taxon>Spirurina</taxon>
        <taxon>Gnathostomatomorpha</taxon>
        <taxon>Gnathostomatoidea</taxon>
        <taxon>Gnathostomatidae</taxon>
        <taxon>Gnathostoma</taxon>
    </lineage>
</organism>
<evidence type="ECO:0000256" key="3">
    <source>
        <dbReference type="ARBA" id="ARBA00022692"/>
    </source>
</evidence>
<keyword evidence="8" id="KW-1185">Reference proteome</keyword>
<accession>A0ABD6EES6</accession>
<dbReference type="PANTHER" id="PTHR13674">
    <property type="entry name" value="GROWTH AND TRANSFORMATION-DEPENDENT PROTEIN"/>
    <property type="match status" value="1"/>
</dbReference>
<dbReference type="AlphaFoldDB" id="A0ABD6EES6"/>
<reference evidence="7 8" key="1">
    <citation type="submission" date="2024-08" db="EMBL/GenBank/DDBJ databases">
        <title>Gnathostoma spinigerum genome.</title>
        <authorList>
            <person name="Gonzalez-Bertolin B."/>
            <person name="Monzon S."/>
            <person name="Zaballos A."/>
            <person name="Jimenez P."/>
            <person name="Dekumyoy P."/>
            <person name="Varona S."/>
            <person name="Cuesta I."/>
            <person name="Sumanam S."/>
            <person name="Adisakwattana P."/>
            <person name="Gasser R.B."/>
            <person name="Hernandez-Gonzalez A."/>
            <person name="Young N.D."/>
            <person name="Perteguer M.J."/>
        </authorList>
    </citation>
    <scope>NUCLEOTIDE SEQUENCE [LARGE SCALE GENOMIC DNA]</scope>
    <source>
        <strain evidence="7">AL3</strain>
        <tissue evidence="7">Liver</tissue>
    </source>
</reference>
<gene>
    <name evidence="7" type="ORF">AB6A40_001544</name>
</gene>
<sequence length="162" mass="18296">MLSQSTVMLKLNVLRNISTKYASSLLYNSNITVCRCLATNVKSTDASKEVGKKQEGPKYVTKNQFLNSVNSSRTREVFDAETGYKPSNWQKFCLVLTNLYSSKKEIPEYVGPGTMQRMHNRMRVVFIIVACVWFYLLFLVVERGTASFISKEKGASRVAAEA</sequence>
<evidence type="ECO:0000256" key="6">
    <source>
        <dbReference type="SAM" id="Phobius"/>
    </source>
</evidence>
<comment type="subcellular location">
    <subcellularLocation>
        <location evidence="1">Membrane</location>
        <topology evidence="1">Single-pass membrane protein</topology>
    </subcellularLocation>
</comment>
<evidence type="ECO:0000313" key="7">
    <source>
        <dbReference type="EMBL" id="MFH4974835.1"/>
    </source>
</evidence>
<name>A0ABD6EES6_9BILA</name>
<evidence type="ECO:0000256" key="2">
    <source>
        <dbReference type="ARBA" id="ARBA00007363"/>
    </source>
</evidence>
<dbReference type="PANTHER" id="PTHR13674:SF5">
    <property type="entry name" value="UPF0389 PROTEIN CG9231"/>
    <property type="match status" value="1"/>
</dbReference>
<evidence type="ECO:0000313" key="8">
    <source>
        <dbReference type="Proteomes" id="UP001608902"/>
    </source>
</evidence>
<dbReference type="Pfam" id="PF06388">
    <property type="entry name" value="DUF1075"/>
    <property type="match status" value="1"/>
</dbReference>
<protein>
    <submittedName>
        <fullName evidence="7">Uncharacterized protein</fullName>
    </submittedName>
</protein>
<proteinExistence type="inferred from homology"/>
<comment type="similarity">
    <text evidence="2">Belongs to the UPF0389 family.</text>
</comment>
<evidence type="ECO:0000256" key="5">
    <source>
        <dbReference type="ARBA" id="ARBA00023136"/>
    </source>
</evidence>
<keyword evidence="4 6" id="KW-1133">Transmembrane helix</keyword>
<dbReference type="GO" id="GO:0016020">
    <property type="term" value="C:membrane"/>
    <property type="evidence" value="ECO:0007669"/>
    <property type="project" value="UniProtKB-SubCell"/>
</dbReference>
<keyword evidence="3 6" id="KW-0812">Transmembrane</keyword>
<evidence type="ECO:0000256" key="4">
    <source>
        <dbReference type="ARBA" id="ARBA00022989"/>
    </source>
</evidence>